<evidence type="ECO:0008006" key="12">
    <source>
        <dbReference type="Google" id="ProtNLM"/>
    </source>
</evidence>
<keyword evidence="5 7" id="KW-0472">Membrane</keyword>
<evidence type="ECO:0000259" key="9">
    <source>
        <dbReference type="Pfam" id="PF14237"/>
    </source>
</evidence>
<keyword evidence="4 7" id="KW-1133">Transmembrane helix</keyword>
<dbReference type="Pfam" id="PF06271">
    <property type="entry name" value="RDD"/>
    <property type="match status" value="1"/>
</dbReference>
<evidence type="ECO:0000259" key="8">
    <source>
        <dbReference type="Pfam" id="PF06271"/>
    </source>
</evidence>
<protein>
    <recommendedName>
        <fullName evidence="12">RDD domain-containing protein</fullName>
    </recommendedName>
</protein>
<evidence type="ECO:0000313" key="10">
    <source>
        <dbReference type="EMBL" id="OGD78498.1"/>
    </source>
</evidence>
<feature type="domain" description="RDD" evidence="8">
    <location>
        <begin position="249"/>
        <end position="394"/>
    </location>
</feature>
<dbReference type="InterPro" id="IPR010432">
    <property type="entry name" value="RDD"/>
</dbReference>
<evidence type="ECO:0000256" key="3">
    <source>
        <dbReference type="ARBA" id="ARBA00022692"/>
    </source>
</evidence>
<feature type="domain" description="GYF" evidence="9">
    <location>
        <begin position="75"/>
        <end position="119"/>
    </location>
</feature>
<evidence type="ECO:0000313" key="11">
    <source>
        <dbReference type="Proteomes" id="UP000177187"/>
    </source>
</evidence>
<organism evidence="10 11">
    <name type="scientific">Candidatus Coatesbacteria bacterium RBG_13_66_14</name>
    <dbReference type="NCBI Taxonomy" id="1817816"/>
    <lineage>
        <taxon>Bacteria</taxon>
        <taxon>Candidatus Coatesiibacteriota</taxon>
    </lineage>
</organism>
<feature type="transmembrane region" description="Helical" evidence="7">
    <location>
        <begin position="299"/>
        <end position="327"/>
    </location>
</feature>
<evidence type="ECO:0000256" key="5">
    <source>
        <dbReference type="ARBA" id="ARBA00023136"/>
    </source>
</evidence>
<dbReference type="Proteomes" id="UP000177187">
    <property type="component" value="Unassembled WGS sequence"/>
</dbReference>
<feature type="transmembrane region" description="Helical" evidence="7">
    <location>
        <begin position="258"/>
        <end position="279"/>
    </location>
</feature>
<evidence type="ECO:0000256" key="2">
    <source>
        <dbReference type="ARBA" id="ARBA00022475"/>
    </source>
</evidence>
<dbReference type="Pfam" id="PF14237">
    <property type="entry name" value="GYF_2"/>
    <property type="match status" value="2"/>
</dbReference>
<dbReference type="PANTHER" id="PTHR36115">
    <property type="entry name" value="PROLINE-RICH ANTIGEN HOMOLOG-RELATED"/>
    <property type="match status" value="1"/>
</dbReference>
<reference evidence="10 11" key="1">
    <citation type="journal article" date="2016" name="Nat. Commun.">
        <title>Thousands of microbial genomes shed light on interconnected biogeochemical processes in an aquifer system.</title>
        <authorList>
            <person name="Anantharaman K."/>
            <person name="Brown C.T."/>
            <person name="Hug L.A."/>
            <person name="Sharon I."/>
            <person name="Castelle C.J."/>
            <person name="Probst A.J."/>
            <person name="Thomas B.C."/>
            <person name="Singh A."/>
            <person name="Wilkins M.J."/>
            <person name="Karaoz U."/>
            <person name="Brodie E.L."/>
            <person name="Williams K.H."/>
            <person name="Hubbard S.S."/>
            <person name="Banfield J.F."/>
        </authorList>
    </citation>
    <scope>NUCLEOTIDE SEQUENCE [LARGE SCALE GENOMIC DNA]</scope>
</reference>
<feature type="region of interest" description="Disordered" evidence="6">
    <location>
        <begin position="129"/>
        <end position="176"/>
    </location>
</feature>
<dbReference type="SUPFAM" id="SSF55277">
    <property type="entry name" value="GYF domain"/>
    <property type="match status" value="1"/>
</dbReference>
<evidence type="ECO:0000256" key="7">
    <source>
        <dbReference type="SAM" id="Phobius"/>
    </source>
</evidence>
<accession>A0A1F5FFQ7</accession>
<feature type="transmembrane region" description="Helical" evidence="7">
    <location>
        <begin position="360"/>
        <end position="381"/>
    </location>
</feature>
<feature type="domain" description="GYF" evidence="9">
    <location>
        <begin position="5"/>
        <end position="53"/>
    </location>
</feature>
<evidence type="ECO:0000256" key="1">
    <source>
        <dbReference type="ARBA" id="ARBA00004651"/>
    </source>
</evidence>
<dbReference type="InterPro" id="IPR051791">
    <property type="entry name" value="Pra-immunoreactive"/>
</dbReference>
<proteinExistence type="predicted"/>
<dbReference type="InterPro" id="IPR025640">
    <property type="entry name" value="GYF_2"/>
</dbReference>
<dbReference type="GO" id="GO:0005886">
    <property type="term" value="C:plasma membrane"/>
    <property type="evidence" value="ECO:0007669"/>
    <property type="project" value="UniProtKB-SubCell"/>
</dbReference>
<evidence type="ECO:0000256" key="4">
    <source>
        <dbReference type="ARBA" id="ARBA00022989"/>
    </source>
</evidence>
<comment type="caution">
    <text evidence="10">The sequence shown here is derived from an EMBL/GenBank/DDBJ whole genome shotgun (WGS) entry which is preliminary data.</text>
</comment>
<evidence type="ECO:0000256" key="6">
    <source>
        <dbReference type="SAM" id="MobiDB-lite"/>
    </source>
</evidence>
<name>A0A1F5FFQ7_9BACT</name>
<keyword evidence="2" id="KW-1003">Cell membrane</keyword>
<keyword evidence="3 7" id="KW-0812">Transmembrane</keyword>
<dbReference type="AlphaFoldDB" id="A0A1F5FFQ7"/>
<sequence>MADTYIFINGESYGPLSVSEIKKWAEEGRLGPDDQVWIAARNEWVLARNVAQFKRIFDERGVTADGAAASEGLLVSIAGEQYGPYPATQIIEFIQDGRISRQDFVWIERQNRWFELEKIVQFRQAFERQDAEQARGTEPSAEEEPEEAAEAEPAEEVEEIAEETPRVEEGVEVPVPDSDWAEFETETKGKAKKPVVSDRDIVARVFADERPRGEGAIGTIGDFVGASEETQLRERVAEIDPRELPLMKANAAKRFGGLIWDFVICFSFVAVLGIVFHMLDKAFADFSVKVFNPSDTLGVLQGAGFLANLSKTFVFISIGVIGFYLLFRDALFGRRSLGKRLAGLRVVDRVTKQPAGFGKLVLRNLTVVTLVPLVIEFFLVLGDHKGLRIGDRIARTQVVDTNI</sequence>
<feature type="compositionally biased region" description="Acidic residues" evidence="6">
    <location>
        <begin position="140"/>
        <end position="162"/>
    </location>
</feature>
<dbReference type="InterPro" id="IPR035445">
    <property type="entry name" value="GYF-like_dom_sf"/>
</dbReference>
<comment type="subcellular location">
    <subcellularLocation>
        <location evidence="1">Cell membrane</location>
        <topology evidence="1">Multi-pass membrane protein</topology>
    </subcellularLocation>
</comment>
<dbReference type="EMBL" id="MFAF01000034">
    <property type="protein sequence ID" value="OGD78498.1"/>
    <property type="molecule type" value="Genomic_DNA"/>
</dbReference>
<gene>
    <name evidence="10" type="ORF">A2Y64_09470</name>
</gene>